<keyword evidence="1" id="KW-0479">Metal-binding</keyword>
<dbReference type="InParanoid" id="A8XF12"/>
<dbReference type="InterPro" id="IPR015655">
    <property type="entry name" value="PP2C"/>
</dbReference>
<dbReference type="SUPFAM" id="SSF81606">
    <property type="entry name" value="PP2C-like"/>
    <property type="match status" value="1"/>
</dbReference>
<reference evidence="6 7" key="2">
    <citation type="journal article" date="2011" name="PLoS Genet.">
        <title>Caenorhabditis briggsae recombinant inbred line genotypes reveal inter-strain incompatibility and the evolution of recombination.</title>
        <authorList>
            <person name="Ross J.A."/>
            <person name="Koboldt D.C."/>
            <person name="Staisch J.E."/>
            <person name="Chamberlin H.M."/>
            <person name="Gupta B.P."/>
            <person name="Miller R.D."/>
            <person name="Baird S.E."/>
            <person name="Haag E.S."/>
        </authorList>
    </citation>
    <scope>NUCLEOTIDE SEQUENCE [LARGE SCALE GENOMIC DNA]</scope>
    <source>
        <strain evidence="6 7">AF16</strain>
    </source>
</reference>
<evidence type="ECO:0000313" key="6">
    <source>
        <dbReference type="EMBL" id="CAP31234.2"/>
    </source>
</evidence>
<dbReference type="InterPro" id="IPR001932">
    <property type="entry name" value="PPM-type_phosphatase-like_dom"/>
</dbReference>
<accession>A8XF12</accession>
<feature type="domain" description="PPM-type phosphatase" evidence="5">
    <location>
        <begin position="39"/>
        <end position="486"/>
    </location>
</feature>
<name>A8XF12_CAEBR</name>
<keyword evidence="7" id="KW-1185">Reference proteome</keyword>
<dbReference type="GO" id="GO:0005739">
    <property type="term" value="C:mitochondrion"/>
    <property type="evidence" value="ECO:0000318"/>
    <property type="project" value="GO_Central"/>
</dbReference>
<dbReference type="SMART" id="SM00332">
    <property type="entry name" value="PP2Cc"/>
    <property type="match status" value="1"/>
</dbReference>
<evidence type="ECO:0000256" key="3">
    <source>
        <dbReference type="ARBA" id="ARBA00022912"/>
    </source>
</evidence>
<dbReference type="EMBL" id="HE600958">
    <property type="protein sequence ID" value="CAP31234.2"/>
    <property type="molecule type" value="Genomic_DNA"/>
</dbReference>
<dbReference type="HOGENOM" id="CLU_021928_0_0_1"/>
<dbReference type="CDD" id="cd00143">
    <property type="entry name" value="PP2Cc"/>
    <property type="match status" value="1"/>
</dbReference>
<organism evidence="6 7">
    <name type="scientific">Caenorhabditis briggsae</name>
    <dbReference type="NCBI Taxonomy" id="6238"/>
    <lineage>
        <taxon>Eukaryota</taxon>
        <taxon>Metazoa</taxon>
        <taxon>Ecdysozoa</taxon>
        <taxon>Nematoda</taxon>
        <taxon>Chromadorea</taxon>
        <taxon>Rhabditida</taxon>
        <taxon>Rhabditina</taxon>
        <taxon>Rhabditomorpha</taxon>
        <taxon>Rhabditoidea</taxon>
        <taxon>Rhabditidae</taxon>
        <taxon>Peloderinae</taxon>
        <taxon>Caenorhabditis</taxon>
    </lineage>
</organism>
<dbReference type="GO" id="GO:0046872">
    <property type="term" value="F:metal ion binding"/>
    <property type="evidence" value="ECO:0007669"/>
    <property type="project" value="UniProtKB-KW"/>
</dbReference>
<dbReference type="PROSITE" id="PS01032">
    <property type="entry name" value="PPM_1"/>
    <property type="match status" value="1"/>
</dbReference>
<gene>
    <name evidence="8" type="primary">pdp-1.2</name>
    <name evidence="6 8" type="ORF">CBG12191</name>
    <name evidence="6" type="ORF">CBG_12191</name>
</gene>
<dbReference type="PANTHER" id="PTHR13832">
    <property type="entry name" value="PROTEIN PHOSPHATASE 2C"/>
    <property type="match status" value="1"/>
</dbReference>
<dbReference type="Gene3D" id="3.60.40.10">
    <property type="entry name" value="PPM-type phosphatase domain"/>
    <property type="match status" value="1"/>
</dbReference>
<dbReference type="InterPro" id="IPR000222">
    <property type="entry name" value="PP2C_BS"/>
</dbReference>
<keyword evidence="2 4" id="KW-0378">Hydrolase</keyword>
<dbReference type="GO" id="GO:0004741">
    <property type="term" value="F:[pyruvate dehydrogenase (acetyl-transferring)]-phosphatase activity"/>
    <property type="evidence" value="ECO:0000318"/>
    <property type="project" value="GO_Central"/>
</dbReference>
<dbReference type="STRING" id="6238.A8XF12"/>
<dbReference type="WormBase" id="CBG12191">
    <property type="protein sequence ID" value="CBP25297"/>
    <property type="gene ID" value="WBGene00033178"/>
    <property type="gene designation" value="Cbr-pdp-1.2"/>
</dbReference>
<dbReference type="InterPro" id="IPR036457">
    <property type="entry name" value="PPM-type-like_dom_sf"/>
</dbReference>
<evidence type="ECO:0000256" key="2">
    <source>
        <dbReference type="ARBA" id="ARBA00022801"/>
    </source>
</evidence>
<dbReference type="FunCoup" id="A8XF12">
    <property type="interactions" value="2803"/>
</dbReference>
<dbReference type="PROSITE" id="PS51746">
    <property type="entry name" value="PPM_2"/>
    <property type="match status" value="1"/>
</dbReference>
<reference evidence="6 7" key="1">
    <citation type="journal article" date="2003" name="PLoS Biol.">
        <title>The genome sequence of Caenorhabditis briggsae: a platform for comparative genomics.</title>
        <authorList>
            <person name="Stein L.D."/>
            <person name="Bao Z."/>
            <person name="Blasiar D."/>
            <person name="Blumenthal T."/>
            <person name="Brent M.R."/>
            <person name="Chen N."/>
            <person name="Chinwalla A."/>
            <person name="Clarke L."/>
            <person name="Clee C."/>
            <person name="Coghlan A."/>
            <person name="Coulson A."/>
            <person name="D'Eustachio P."/>
            <person name="Fitch D.H."/>
            <person name="Fulton L.A."/>
            <person name="Fulton R.E."/>
            <person name="Griffiths-Jones S."/>
            <person name="Harris T.W."/>
            <person name="Hillier L.W."/>
            <person name="Kamath R."/>
            <person name="Kuwabara P.E."/>
            <person name="Mardis E.R."/>
            <person name="Marra M.A."/>
            <person name="Miner T.L."/>
            <person name="Minx P."/>
            <person name="Mullikin J.C."/>
            <person name="Plumb R.W."/>
            <person name="Rogers J."/>
            <person name="Schein J.E."/>
            <person name="Sohrmann M."/>
            <person name="Spieth J."/>
            <person name="Stajich J.E."/>
            <person name="Wei C."/>
            <person name="Willey D."/>
            <person name="Wilson R.K."/>
            <person name="Durbin R."/>
            <person name="Waterston R.H."/>
        </authorList>
    </citation>
    <scope>NUCLEOTIDE SEQUENCE [LARGE SCALE GENOMIC DNA]</scope>
    <source>
        <strain evidence="6 7">AF16</strain>
    </source>
</reference>
<sequence length="499" mass="56420">MLKRNFFHEFRRHNRSSRWNADAHLRAHERSANVEDDAIMRVDTCQLAANNPIEDFYSAAKCISSRAFLFGVFDGHGGQQCSRHISTNLYPYLCASVLKKHEHCPYQKERLFPSPKNHIPLKPYEKLKLLKESQSTALLRYLELSESSELIGDYSPDQRLEWLFSSSDGHLPNAFKSRETRNIAAYHKEFKKNPNTYTGTVREALKLAFETCDKDLGDNALPNAKGVIDRHAAMVAASGSCCTLAHIRSRHLHVANLGDAAAVLGVVNPNGSVTARQLSRAHCVDNADEVQRIRIAHPASESQTVLRGGRLLGELFPLRAFGDVRYKWPLDLQKVVLEPLGHPPPQHLYTPPYLSTSPEVFYHKLTPNDRFLVLATDGLWEWLDPDTVVRLVHDHTLGTITQQAYVPKSGTTLQQVREQLKERARGEQKTKKPIDENCATHIIRHALGGVSGGATKQYERLIDILQVPPGRARNYRDDITVIVIHFNETFLDGHEEDEE</sequence>
<dbReference type="Pfam" id="PF00481">
    <property type="entry name" value="PP2C"/>
    <property type="match status" value="1"/>
</dbReference>
<comment type="similarity">
    <text evidence="4">Belongs to the PP2C family.</text>
</comment>
<protein>
    <submittedName>
        <fullName evidence="6">Protein CBG12191</fullName>
    </submittedName>
</protein>
<evidence type="ECO:0000313" key="7">
    <source>
        <dbReference type="Proteomes" id="UP000008549"/>
    </source>
</evidence>
<evidence type="ECO:0000313" key="8">
    <source>
        <dbReference type="WormBase" id="CBG12191"/>
    </source>
</evidence>
<evidence type="ECO:0000256" key="4">
    <source>
        <dbReference type="RuleBase" id="RU003465"/>
    </source>
</evidence>
<proteinExistence type="inferred from homology"/>
<dbReference type="OMA" id="DVRTPPY"/>
<keyword evidence="3 4" id="KW-0904">Protein phosphatase</keyword>
<dbReference type="AlphaFoldDB" id="A8XF12"/>
<evidence type="ECO:0000259" key="5">
    <source>
        <dbReference type="PROSITE" id="PS51746"/>
    </source>
</evidence>
<evidence type="ECO:0000256" key="1">
    <source>
        <dbReference type="ARBA" id="ARBA00022723"/>
    </source>
</evidence>
<dbReference type="PANTHER" id="PTHR13832:SF792">
    <property type="entry name" value="GM14286P"/>
    <property type="match status" value="1"/>
</dbReference>
<dbReference type="Proteomes" id="UP000008549">
    <property type="component" value="Unassembled WGS sequence"/>
</dbReference>
<dbReference type="eggNOG" id="KOG0700">
    <property type="taxonomic scope" value="Eukaryota"/>
</dbReference>